<keyword evidence="2" id="KW-1185">Reference proteome</keyword>
<evidence type="ECO:0008006" key="3">
    <source>
        <dbReference type="Google" id="ProtNLM"/>
    </source>
</evidence>
<dbReference type="Proteomes" id="UP000635565">
    <property type="component" value="Unassembled WGS sequence"/>
</dbReference>
<evidence type="ECO:0000313" key="2">
    <source>
        <dbReference type="Proteomes" id="UP000635565"/>
    </source>
</evidence>
<sequence length="148" mass="16909">MPEGGEPLEEADEKSSESCQARFLLLWRSLSDPSHRAYYRVAGPATLTLPEVVRITGRRWTIEEGIEEAKGEVGLDQYEVRTYRAWYRFMTLALFAHAVLAVVRHRTREKKSSSEQLGLPLSLAEVRHLYSFFYYGKSNSVFAPPPTV</sequence>
<reference evidence="1 2" key="1">
    <citation type="journal article" date="2021" name="Int. J. Syst. Evol. Microbiol.">
        <title>Reticulibacter mediterranei gen. nov., sp. nov., within the new family Reticulibacteraceae fam. nov., and Ktedonospora formicarum gen. nov., sp. nov., Ktedonobacter robiniae sp. nov., Dictyobacter formicarum sp. nov. and Dictyobacter arantiisoli sp. nov., belonging to the class Ktedonobacteria.</title>
        <authorList>
            <person name="Yabe S."/>
            <person name="Zheng Y."/>
            <person name="Wang C.M."/>
            <person name="Sakai Y."/>
            <person name="Abe K."/>
            <person name="Yokota A."/>
            <person name="Donadio S."/>
            <person name="Cavaletti L."/>
            <person name="Monciardini P."/>
        </authorList>
    </citation>
    <scope>NUCLEOTIDE SEQUENCE [LARGE SCALE GENOMIC DNA]</scope>
    <source>
        <strain evidence="1 2">SOSP1-9</strain>
    </source>
</reference>
<dbReference type="EMBL" id="BNJJ01000015">
    <property type="protein sequence ID" value="GHO87105.1"/>
    <property type="molecule type" value="Genomic_DNA"/>
</dbReference>
<accession>A0ABQ3VMT6</accession>
<gene>
    <name evidence="1" type="ORF">KSZ_51110</name>
</gene>
<comment type="caution">
    <text evidence="1">The sequence shown here is derived from an EMBL/GenBank/DDBJ whole genome shotgun (WGS) entry which is preliminary data.</text>
</comment>
<dbReference type="PANTHER" id="PTHR33627">
    <property type="entry name" value="TRANSPOSASE"/>
    <property type="match status" value="1"/>
</dbReference>
<dbReference type="SUPFAM" id="SSF53098">
    <property type="entry name" value="Ribonuclease H-like"/>
    <property type="match status" value="1"/>
</dbReference>
<dbReference type="PANTHER" id="PTHR33627:SF1">
    <property type="entry name" value="TRANSPOSASE"/>
    <property type="match status" value="1"/>
</dbReference>
<dbReference type="InterPro" id="IPR039365">
    <property type="entry name" value="IS701-like"/>
</dbReference>
<organism evidence="1 2">
    <name type="scientific">Dictyobacter formicarum</name>
    <dbReference type="NCBI Taxonomy" id="2778368"/>
    <lineage>
        <taxon>Bacteria</taxon>
        <taxon>Bacillati</taxon>
        <taxon>Chloroflexota</taxon>
        <taxon>Ktedonobacteria</taxon>
        <taxon>Ktedonobacterales</taxon>
        <taxon>Dictyobacteraceae</taxon>
        <taxon>Dictyobacter</taxon>
    </lineage>
</organism>
<dbReference type="InterPro" id="IPR012337">
    <property type="entry name" value="RNaseH-like_sf"/>
</dbReference>
<protein>
    <recommendedName>
        <fullName evidence="3">Transposase IS4-like domain-containing protein</fullName>
    </recommendedName>
</protein>
<proteinExistence type="predicted"/>
<name>A0ABQ3VMT6_9CHLR</name>
<evidence type="ECO:0000313" key="1">
    <source>
        <dbReference type="EMBL" id="GHO87105.1"/>
    </source>
</evidence>